<accession>Q5DAU1</accession>
<evidence type="ECO:0000313" key="2">
    <source>
        <dbReference type="EMBL" id="AAW27065.1"/>
    </source>
</evidence>
<dbReference type="EMBL" id="AY815333">
    <property type="protein sequence ID" value="AAW27065.1"/>
    <property type="molecule type" value="mRNA"/>
</dbReference>
<dbReference type="AlphaFoldDB" id="Q5DAU1"/>
<reference evidence="2" key="1">
    <citation type="submission" date="2004-11" db="EMBL/GenBank/DDBJ databases">
        <title>The full-length cDNA sequences of Schistosoma japonicum genes.</title>
        <authorList>
            <person name="Han Z."/>
        </authorList>
    </citation>
    <scope>NUCLEOTIDE SEQUENCE</scope>
</reference>
<organism evidence="2">
    <name type="scientific">Schistosoma japonicum</name>
    <name type="common">Blood fluke</name>
    <dbReference type="NCBI Taxonomy" id="6182"/>
    <lineage>
        <taxon>Eukaryota</taxon>
        <taxon>Metazoa</taxon>
        <taxon>Spiralia</taxon>
        <taxon>Lophotrochozoa</taxon>
        <taxon>Platyhelminthes</taxon>
        <taxon>Trematoda</taxon>
        <taxon>Digenea</taxon>
        <taxon>Strigeidida</taxon>
        <taxon>Schistosomatoidea</taxon>
        <taxon>Schistosomatidae</taxon>
        <taxon>Schistosoma</taxon>
    </lineage>
</organism>
<reference evidence="2" key="2">
    <citation type="journal article" date="2006" name="PLoS Pathog.">
        <title>New perspectives on host-parasite interplay by comparative transcriptomic and proteomic analyses of Schistosoma japonicum.</title>
        <authorList>
            <person name="Liu F."/>
            <person name="Lu J."/>
            <person name="Hu W."/>
            <person name="Wang S.Y."/>
            <person name="Cui S.J."/>
            <person name="Chi M."/>
            <person name="Yan Q."/>
            <person name="Wang X.R."/>
            <person name="Song H.D."/>
            <person name="Xu X.N."/>
            <person name="Wang J.J."/>
            <person name="Zhang X.L."/>
            <person name="Zhang X."/>
            <person name="Wang Z.Q."/>
            <person name="Xue C.L."/>
            <person name="Brindley P.J."/>
            <person name="McManus D.P."/>
            <person name="Yang P.Y."/>
            <person name="Feng Z."/>
            <person name="Chen Z."/>
            <person name="Han Z.G."/>
        </authorList>
    </citation>
    <scope>NUCLEOTIDE SEQUENCE</scope>
</reference>
<name>Q5DAU1_SCHJA</name>
<evidence type="ECO:0000256" key="1">
    <source>
        <dbReference type="SAM" id="MobiDB-lite"/>
    </source>
</evidence>
<proteinExistence type="evidence at transcript level"/>
<protein>
    <submittedName>
        <fullName evidence="2">SJCHGC05775 protein</fullName>
    </submittedName>
</protein>
<feature type="region of interest" description="Disordered" evidence="1">
    <location>
        <begin position="12"/>
        <end position="31"/>
    </location>
</feature>
<sequence>MTIRSQRALYVQRDRQPRNYRQPRNNRRRVDESQMTSEVILLFIGILFCIAFHSSKSPVKDESENFVVVRDMRDSCPSMEGKALSLEITISPTTSHLSCIYNFVTPMSEIINSTDNIFSVTSSNNLQYSYELLPYGYFTNVSIINYSDLNVVPDLSVWNDRSVLILAVHRLNFSAAPTCLEVYICAIPNNVDNGTQCHIVLGEVSGNCQDEIESAYFFMFPLAVGLRISVTNVGEFPGSHDNSIHMIITSGCKLEIVCSEVFLE</sequence>